<evidence type="ECO:0000313" key="2">
    <source>
        <dbReference type="Proteomes" id="UP000202282"/>
    </source>
</evidence>
<evidence type="ECO:0000313" key="1">
    <source>
        <dbReference type="EMBL" id="AJT60777.1"/>
    </source>
</evidence>
<dbReference type="RefSeq" id="YP_009168456.1">
    <property type="nucleotide sequence ID" value="NC_027988.2"/>
</dbReference>
<organism evidence="1 2">
    <name type="scientific">Citrobacter phage CVT22</name>
    <dbReference type="NCBI Taxonomy" id="1622234"/>
    <lineage>
        <taxon>Viruses</taxon>
        <taxon>Duplodnaviria</taxon>
        <taxon>Heunggongvirae</taxon>
        <taxon>Uroviricota</taxon>
        <taxon>Caudoviricetes</taxon>
        <taxon>Zobellviridae</taxon>
        <taxon>Citrovirus</taxon>
        <taxon>Citrovirus coptotermitis</taxon>
    </lineage>
</organism>
<keyword evidence="2" id="KW-1185">Reference proteome</keyword>
<dbReference type="KEGG" id="vg:26040400"/>
<dbReference type="GeneID" id="26040400"/>
<proteinExistence type="predicted"/>
<name>A0A0R6BQ91_9CAUD</name>
<reference evidence="1 2" key="1">
    <citation type="journal article" date="2015" name="Genome Announc.">
        <title>Complete Genome Sequence of Citrobacter Phage CVT22 Isolated from the Gut of the Formosan Subterranean Termite, Coptotermes formosanus Shiraki.</title>
        <authorList>
            <person name="Tikhe C.V."/>
            <person name="Martin T.M."/>
            <person name="Gissendanner C.R."/>
            <person name="Husseneder C."/>
        </authorList>
    </citation>
    <scope>NUCLEOTIDE SEQUENCE [LARGE SCALE GENOMIC DNA]</scope>
</reference>
<dbReference type="Proteomes" id="UP000202282">
    <property type="component" value="Segment"/>
</dbReference>
<sequence length="76" mass="8933">MSHKQAKRLRKDLNIVREDTQYTDKVMRTVMVDTGRIDDKGNAIMRPEVRTMRECKGERFLYQLLKRGRSHVLGGV</sequence>
<protein>
    <submittedName>
        <fullName evidence="1">Uncharacterized protein</fullName>
    </submittedName>
</protein>
<dbReference type="EMBL" id="KP774835">
    <property type="protein sequence ID" value="AJT60777.1"/>
    <property type="molecule type" value="Genomic_DNA"/>
</dbReference>
<accession>A0A0R6BQ91</accession>